<dbReference type="Gene3D" id="3.40.50.300">
    <property type="entry name" value="P-loop containing nucleotide triphosphate hydrolases"/>
    <property type="match status" value="1"/>
</dbReference>
<protein>
    <submittedName>
        <fullName evidence="1">Adenylate kinase</fullName>
    </submittedName>
</protein>
<dbReference type="AlphaFoldDB" id="A0A923PNY6"/>
<dbReference type="Proteomes" id="UP000650081">
    <property type="component" value="Unassembled WGS sequence"/>
</dbReference>
<reference evidence="1" key="1">
    <citation type="submission" date="2020-08" db="EMBL/GenBank/DDBJ databases">
        <title>Lewinella bacteria from marine environments.</title>
        <authorList>
            <person name="Zhong Y."/>
        </authorList>
    </citation>
    <scope>NUCLEOTIDE SEQUENCE</scope>
    <source>
        <strain evidence="1">KCTC 42187</strain>
    </source>
</reference>
<gene>
    <name evidence="1" type="ORF">H9S92_11245</name>
</gene>
<comment type="caution">
    <text evidence="1">The sequence shown here is derived from an EMBL/GenBank/DDBJ whole genome shotgun (WGS) entry which is preliminary data.</text>
</comment>
<proteinExistence type="predicted"/>
<dbReference type="PANTHER" id="PTHR37816">
    <property type="entry name" value="YALI0E33011P"/>
    <property type="match status" value="1"/>
</dbReference>
<organism evidence="1 2">
    <name type="scientific">Neolewinella lacunae</name>
    <dbReference type="NCBI Taxonomy" id="1517758"/>
    <lineage>
        <taxon>Bacteria</taxon>
        <taxon>Pseudomonadati</taxon>
        <taxon>Bacteroidota</taxon>
        <taxon>Saprospiria</taxon>
        <taxon>Saprospirales</taxon>
        <taxon>Lewinellaceae</taxon>
        <taxon>Neolewinella</taxon>
    </lineage>
</organism>
<name>A0A923PNY6_9BACT</name>
<dbReference type="InterPro" id="IPR027417">
    <property type="entry name" value="P-loop_NTPase"/>
</dbReference>
<dbReference type="GO" id="GO:0016301">
    <property type="term" value="F:kinase activity"/>
    <property type="evidence" value="ECO:0007669"/>
    <property type="project" value="UniProtKB-KW"/>
</dbReference>
<keyword evidence="1" id="KW-0808">Transferase</keyword>
<dbReference type="InterPro" id="IPR052922">
    <property type="entry name" value="Cytidylate_Kinase-2"/>
</dbReference>
<keyword evidence="2" id="KW-1185">Reference proteome</keyword>
<evidence type="ECO:0000313" key="2">
    <source>
        <dbReference type="Proteomes" id="UP000650081"/>
    </source>
</evidence>
<evidence type="ECO:0000313" key="1">
    <source>
        <dbReference type="EMBL" id="MBC6994743.1"/>
    </source>
</evidence>
<dbReference type="PANTHER" id="PTHR37816:SF3">
    <property type="entry name" value="MODULATES DNA TOPOLOGY"/>
    <property type="match status" value="1"/>
</dbReference>
<accession>A0A923PNY6</accession>
<dbReference type="EMBL" id="JACSIT010000104">
    <property type="protein sequence ID" value="MBC6994743.1"/>
    <property type="molecule type" value="Genomic_DNA"/>
</dbReference>
<dbReference type="SUPFAM" id="SSF52540">
    <property type="entry name" value="P-loop containing nucleoside triphosphate hydrolases"/>
    <property type="match status" value="1"/>
</dbReference>
<sequence length="170" mass="19561">MQRVLVIGCSGSGKSTFTDALARHTGLPAIHLDQHYFGPGWREPAQELWRQRITHLASGEHWIMDGNYGGTFDLRIPRADTIVFLDVSTARCLWRVFWRTIRNWGRVRKHSPPGCPERLDWHFFHYVANYNVTRRKRILSRLATAEAEGKTVHILRSPSGVQRFWAALGG</sequence>
<dbReference type="RefSeq" id="WP_187466816.1">
    <property type="nucleotide sequence ID" value="NZ_JACSIT010000104.1"/>
</dbReference>
<keyword evidence="1" id="KW-0418">Kinase</keyword>